<feature type="compositionally biased region" description="Basic and acidic residues" evidence="5">
    <location>
        <begin position="10"/>
        <end position="23"/>
    </location>
</feature>
<keyword evidence="3 6" id="KW-1133">Transmembrane helix</keyword>
<evidence type="ECO:0000313" key="8">
    <source>
        <dbReference type="Proteomes" id="UP000275385"/>
    </source>
</evidence>
<keyword evidence="2 6" id="KW-0812">Transmembrane</keyword>
<dbReference type="InterPro" id="IPR002523">
    <property type="entry name" value="MgTranspt_CorA/ZnTranspt_ZntB"/>
</dbReference>
<keyword evidence="4 6" id="KW-0472">Membrane</keyword>
<dbReference type="OrthoDB" id="5286874at2759"/>
<feature type="transmembrane region" description="Helical" evidence="6">
    <location>
        <begin position="885"/>
        <end position="906"/>
    </location>
</feature>
<evidence type="ECO:0000256" key="2">
    <source>
        <dbReference type="ARBA" id="ARBA00022692"/>
    </source>
</evidence>
<dbReference type="Gene3D" id="1.20.58.340">
    <property type="entry name" value="Magnesium transport protein CorA, transmembrane region"/>
    <property type="match status" value="1"/>
</dbReference>
<comment type="subcellular location">
    <subcellularLocation>
        <location evidence="1">Cell membrane</location>
        <topology evidence="1">Multi-pass membrane protein</topology>
    </subcellularLocation>
</comment>
<dbReference type="SUPFAM" id="SSF144083">
    <property type="entry name" value="Magnesium transport protein CorA, transmembrane region"/>
    <property type="match status" value="1"/>
</dbReference>
<feature type="compositionally biased region" description="Basic and acidic residues" evidence="5">
    <location>
        <begin position="367"/>
        <end position="382"/>
    </location>
</feature>
<organism evidence="7 8">
    <name type="scientific">Coniochaeta pulveracea</name>
    <dbReference type="NCBI Taxonomy" id="177199"/>
    <lineage>
        <taxon>Eukaryota</taxon>
        <taxon>Fungi</taxon>
        <taxon>Dikarya</taxon>
        <taxon>Ascomycota</taxon>
        <taxon>Pezizomycotina</taxon>
        <taxon>Sordariomycetes</taxon>
        <taxon>Sordariomycetidae</taxon>
        <taxon>Coniochaetales</taxon>
        <taxon>Coniochaetaceae</taxon>
        <taxon>Coniochaeta</taxon>
    </lineage>
</organism>
<evidence type="ECO:0000256" key="1">
    <source>
        <dbReference type="ARBA" id="ARBA00004651"/>
    </source>
</evidence>
<feature type="compositionally biased region" description="Basic and acidic residues" evidence="5">
    <location>
        <begin position="344"/>
        <end position="357"/>
    </location>
</feature>
<comment type="caution">
    <text evidence="7">The sequence shown here is derived from an EMBL/GenBank/DDBJ whole genome shotgun (WGS) entry which is preliminary data.</text>
</comment>
<evidence type="ECO:0000256" key="3">
    <source>
        <dbReference type="ARBA" id="ARBA00022989"/>
    </source>
</evidence>
<feature type="region of interest" description="Disordered" evidence="5">
    <location>
        <begin position="957"/>
        <end position="981"/>
    </location>
</feature>
<feature type="region of interest" description="Disordered" evidence="5">
    <location>
        <begin position="1"/>
        <end position="23"/>
    </location>
</feature>
<keyword evidence="8" id="KW-1185">Reference proteome</keyword>
<gene>
    <name evidence="7" type="ORF">DL546_001772</name>
</gene>
<feature type="transmembrane region" description="Helical" evidence="6">
    <location>
        <begin position="849"/>
        <end position="873"/>
    </location>
</feature>
<dbReference type="GO" id="GO:0005886">
    <property type="term" value="C:plasma membrane"/>
    <property type="evidence" value="ECO:0007669"/>
    <property type="project" value="UniProtKB-SubCell"/>
</dbReference>
<dbReference type="InterPro" id="IPR045863">
    <property type="entry name" value="CorA_TM1_TM2"/>
</dbReference>
<dbReference type="GO" id="GO:0000287">
    <property type="term" value="F:magnesium ion binding"/>
    <property type="evidence" value="ECO:0007669"/>
    <property type="project" value="TreeGrafter"/>
</dbReference>
<dbReference type="GO" id="GO:0015087">
    <property type="term" value="F:cobalt ion transmembrane transporter activity"/>
    <property type="evidence" value="ECO:0007669"/>
    <property type="project" value="TreeGrafter"/>
</dbReference>
<dbReference type="PANTHER" id="PTHR46494:SF1">
    <property type="entry name" value="CORA FAMILY METAL ION TRANSPORTER (EUROFUNG)"/>
    <property type="match status" value="1"/>
</dbReference>
<sequence length="995" mass="112391">MFSVSGESTGAKEGRGTEREGHRFLQLYQSEYTGDGYPEGSHSAKLTAVLDGKRGRQPLFRWRHVTQTTMSFEDLSDEVGRMGGISDSDRHGLVKLLSDVKKYSIKATPTSQGTNVKHIDPGFLQVKLDPQGNPGIKGSSATRQATWLCIPYFSLQKYAGLLSEASSGSYPTRTLLQEQYSGVPRERDMQQAVCQSGHVPANFCFHVAQLWCIVVDDSLLITCGTMAEAAIRGDIIDLVTEPSRHPAAKGSSPFIHVQYGDAVTYAIPLDECKSWFGFISHFHEFWPQTLQFTFRDRVAVTAAEWPATMDWARSSSSRTTLYLTVVSGPPPLPRGELNTASVPEGKDKGQNNEEPKHTTQPPSAPDDTAKTQENVSERWKPTPDAEKDYFHVFGWLRSITTVTGERVDGLETQVREVHDFLSSKARPSDRNAYQACPEATRLETIEYLQQHRTWTEAGKDKRQKQRMSDRIDIYNACELIFRFFMPLEFSGPTVGKFWGAVHRLVQVAEQGRPRERDYSHRKERRGFVVQETRSRLRELAQTIQSFISIISHAEDDDVFVILVPLQLMRAWVHLIMALVQTGGDSTNWQYLGRGHLDHATLLIKEGIAEIMQTFPGGDLLSKEVILPMDIVSLLSLKLLQDSTGALPNIDRTYSEYLHALDNEVATKPADRSFEHRVNLLKQETSVILKIVGKQRRIFTSLTAENRRSSPIVARSAMHYEAPSPWSSAPKRRAIDLDEYSAAPAAHYVYHRALSEAPARHAARAHEAYDDEAYEPYTTMVRDAFARPPQEYYRISATSPGGFRDLFVADCLSLIERRFAAFQELWPYIEYLQQYNENKFSNTKDRQEQAIYAFTIVTVIFLPLSAVAGIFGMNTADIRDMELGQWVYWAVAVPVTIAVIAIGLWWMGELGNVPWSGLGRGGRGKTGYYKLYSRRIEGVGSYEELDGESVEVVTRRRPEREARVVYPGPPPSPPPVEYAWEGPGRTELRRRPEYRR</sequence>
<evidence type="ECO:0000313" key="7">
    <source>
        <dbReference type="EMBL" id="RKU41606.1"/>
    </source>
</evidence>
<name>A0A420Y147_9PEZI</name>
<dbReference type="Proteomes" id="UP000275385">
    <property type="component" value="Unassembled WGS sequence"/>
</dbReference>
<reference evidence="7 8" key="1">
    <citation type="submission" date="2018-08" db="EMBL/GenBank/DDBJ databases">
        <title>Draft genome of the lignicolous fungus Coniochaeta pulveracea.</title>
        <authorList>
            <person name="Borstlap C.J."/>
            <person name="De Witt R.N."/>
            <person name="Botha A."/>
            <person name="Volschenk H."/>
        </authorList>
    </citation>
    <scope>NUCLEOTIDE SEQUENCE [LARGE SCALE GENOMIC DNA]</scope>
    <source>
        <strain evidence="7 8">CAB683</strain>
    </source>
</reference>
<dbReference type="PANTHER" id="PTHR46494">
    <property type="entry name" value="CORA FAMILY METAL ION TRANSPORTER (EUROFUNG)"/>
    <property type="match status" value="1"/>
</dbReference>
<dbReference type="Pfam" id="PF01544">
    <property type="entry name" value="CorA"/>
    <property type="match status" value="1"/>
</dbReference>
<accession>A0A420Y147</accession>
<evidence type="ECO:0000256" key="4">
    <source>
        <dbReference type="ARBA" id="ARBA00023136"/>
    </source>
</evidence>
<feature type="region of interest" description="Disordered" evidence="5">
    <location>
        <begin position="326"/>
        <end position="382"/>
    </location>
</feature>
<dbReference type="AlphaFoldDB" id="A0A420Y147"/>
<dbReference type="STRING" id="177199.A0A420Y147"/>
<dbReference type="GO" id="GO:0015095">
    <property type="term" value="F:magnesium ion transmembrane transporter activity"/>
    <property type="evidence" value="ECO:0007669"/>
    <property type="project" value="TreeGrafter"/>
</dbReference>
<protein>
    <submittedName>
        <fullName evidence="7">Uncharacterized protein</fullName>
    </submittedName>
</protein>
<evidence type="ECO:0000256" key="6">
    <source>
        <dbReference type="SAM" id="Phobius"/>
    </source>
</evidence>
<evidence type="ECO:0000256" key="5">
    <source>
        <dbReference type="SAM" id="MobiDB-lite"/>
    </source>
</evidence>
<proteinExistence type="predicted"/>
<dbReference type="EMBL" id="QVQW01000071">
    <property type="protein sequence ID" value="RKU41606.1"/>
    <property type="molecule type" value="Genomic_DNA"/>
</dbReference>
<dbReference type="GO" id="GO:0050897">
    <property type="term" value="F:cobalt ion binding"/>
    <property type="evidence" value="ECO:0007669"/>
    <property type="project" value="TreeGrafter"/>
</dbReference>
<feature type="compositionally biased region" description="Pro residues" evidence="5">
    <location>
        <begin position="966"/>
        <end position="975"/>
    </location>
</feature>